<gene>
    <name evidence="1" type="ORF">OMO38_02620</name>
</gene>
<accession>A0ABT3HUE8</accession>
<evidence type="ECO:0000313" key="2">
    <source>
        <dbReference type="Proteomes" id="UP001163731"/>
    </source>
</evidence>
<sequence>MKTKKEFQARINAKALLNEKLSIKTSKSSGMDLEYKGDEGNDEQIFLGATLTGNVIKGKIYANANKISYTLKATPTNIGISGDIKGKMVLINCSCKGDPSTPCILTVIIQDRVYHASSQTDSDGIIDFVAIIHFI</sequence>
<evidence type="ECO:0000313" key="1">
    <source>
        <dbReference type="EMBL" id="MCW3167412.1"/>
    </source>
</evidence>
<dbReference type="EMBL" id="JAPDHW010000002">
    <property type="protein sequence ID" value="MCW3167412.1"/>
    <property type="molecule type" value="Genomic_DNA"/>
</dbReference>
<keyword evidence="2" id="KW-1185">Reference proteome</keyword>
<dbReference type="RefSeq" id="WP_264748699.1">
    <property type="nucleotide sequence ID" value="NZ_JAPDHW010000002.1"/>
</dbReference>
<organism evidence="1 2">
    <name type="scientific">Chryseobacterium kimseyorum</name>
    <dbReference type="NCBI Taxonomy" id="2984028"/>
    <lineage>
        <taxon>Bacteria</taxon>
        <taxon>Pseudomonadati</taxon>
        <taxon>Bacteroidota</taxon>
        <taxon>Flavobacteriia</taxon>
        <taxon>Flavobacteriales</taxon>
        <taxon>Weeksellaceae</taxon>
        <taxon>Chryseobacterium group</taxon>
        <taxon>Chryseobacterium</taxon>
    </lineage>
</organism>
<dbReference type="Proteomes" id="UP001163731">
    <property type="component" value="Unassembled WGS sequence"/>
</dbReference>
<name>A0ABT3HUE8_9FLAO</name>
<reference evidence="1" key="1">
    <citation type="submission" date="2022-10" db="EMBL/GenBank/DDBJ databases">
        <title>Chryseobacterium babae sp. nov. isolated from the gut of the beetle Oryctes rhinoceros, and Chryseobacterium kimseyorum sp. nov., isolated from a stick insect rearing cage.</title>
        <authorList>
            <person name="Shelomi M."/>
            <person name="Han C.-J."/>
            <person name="Chen W.-M."/>
            <person name="Chen H.-K."/>
            <person name="Liaw S.-J."/>
            <person name="Muhle E."/>
            <person name="Clermont D."/>
        </authorList>
    </citation>
    <scope>NUCLEOTIDE SEQUENCE</scope>
    <source>
        <strain evidence="1">09-1422</strain>
    </source>
</reference>
<comment type="caution">
    <text evidence="1">The sequence shown here is derived from an EMBL/GenBank/DDBJ whole genome shotgun (WGS) entry which is preliminary data.</text>
</comment>
<proteinExistence type="predicted"/>
<protein>
    <submittedName>
        <fullName evidence="1">Uncharacterized protein</fullName>
    </submittedName>
</protein>